<keyword evidence="2" id="KW-1185">Reference proteome</keyword>
<evidence type="ECO:0000313" key="1">
    <source>
        <dbReference type="EMBL" id="MDS3860545.1"/>
    </source>
</evidence>
<sequence>MTTYIVCEGAHDAQLLQRLLPEELVSNAEIVAAGGFSAVKSLARSLVARRQSPVLIVAEADTTVPEQVEQRLKDTEELVGNIAVNTPVKVVLAVPTLEIIFFQDTSLLSRLLGYPLSEDILRSAAYQPKQTLEKLISKSKNFQNQSQLVDNLTNEDIKVLRKASVIQDVIEFLQSVQETVGVM</sequence>
<organism evidence="1 2">
    <name type="scientific">Pseudocalidococcus azoricus BACA0444</name>
    <dbReference type="NCBI Taxonomy" id="2918990"/>
    <lineage>
        <taxon>Bacteria</taxon>
        <taxon>Bacillati</taxon>
        <taxon>Cyanobacteriota</taxon>
        <taxon>Cyanophyceae</taxon>
        <taxon>Acaryochloridales</taxon>
        <taxon>Thermosynechococcaceae</taxon>
        <taxon>Pseudocalidococcus</taxon>
        <taxon>Pseudocalidococcus azoricus</taxon>
    </lineage>
</organism>
<dbReference type="Proteomes" id="UP001268256">
    <property type="component" value="Unassembled WGS sequence"/>
</dbReference>
<dbReference type="RefSeq" id="WP_322877816.1">
    <property type="nucleotide sequence ID" value="NZ_JAVMIP010000004.1"/>
</dbReference>
<protein>
    <submittedName>
        <fullName evidence="1">Uncharacterized protein</fullName>
    </submittedName>
</protein>
<reference evidence="2" key="1">
    <citation type="submission" date="2023-07" db="EMBL/GenBank/DDBJ databases">
        <authorList>
            <person name="Luz R."/>
            <person name="Cordeiro R."/>
            <person name="Fonseca A."/>
            <person name="Goncalves V."/>
        </authorList>
    </citation>
    <scope>NUCLEOTIDE SEQUENCE [LARGE SCALE GENOMIC DNA]</scope>
    <source>
        <strain evidence="2">BACA0444</strain>
    </source>
</reference>
<name>A0AAE4FT97_9CYAN</name>
<accession>A0AAE4FT97</accession>
<gene>
    <name evidence="1" type="ORF">RIF25_06945</name>
</gene>
<dbReference type="AlphaFoldDB" id="A0AAE4FT97"/>
<comment type="caution">
    <text evidence="1">The sequence shown here is derived from an EMBL/GenBank/DDBJ whole genome shotgun (WGS) entry which is preliminary data.</text>
</comment>
<proteinExistence type="predicted"/>
<dbReference type="EMBL" id="JAVMIP010000004">
    <property type="protein sequence ID" value="MDS3860545.1"/>
    <property type="molecule type" value="Genomic_DNA"/>
</dbReference>
<evidence type="ECO:0000313" key="2">
    <source>
        <dbReference type="Proteomes" id="UP001268256"/>
    </source>
</evidence>